<dbReference type="PANTHER" id="PTHR25465:SF77">
    <property type="entry name" value="E3 UBIQUITIN_ISG15 LIGASE TRIM25"/>
    <property type="match status" value="1"/>
</dbReference>
<accession>A0A553MZK5</accession>
<feature type="compositionally biased region" description="Polar residues" evidence="5">
    <location>
        <begin position="61"/>
        <end position="71"/>
    </location>
</feature>
<reference evidence="7 8" key="1">
    <citation type="journal article" date="2019" name="Sci. Data">
        <title>Hybrid genome assembly and annotation of Danionella translucida.</title>
        <authorList>
            <person name="Kadobianskyi M."/>
            <person name="Schulze L."/>
            <person name="Schuelke M."/>
            <person name="Judkewitz B."/>
        </authorList>
    </citation>
    <scope>NUCLEOTIDE SEQUENCE [LARGE SCALE GENOMIC DNA]</scope>
    <source>
        <strain evidence="7 8">Bolton</strain>
    </source>
</reference>
<keyword evidence="4" id="KW-0175">Coiled coil</keyword>
<dbReference type="Proteomes" id="UP000316079">
    <property type="component" value="Unassembled WGS sequence"/>
</dbReference>
<evidence type="ECO:0000259" key="6">
    <source>
        <dbReference type="PROSITE" id="PS50188"/>
    </source>
</evidence>
<dbReference type="PRINTS" id="PR01407">
    <property type="entry name" value="BUTYPHLNCDUF"/>
</dbReference>
<dbReference type="Pfam" id="PF13765">
    <property type="entry name" value="PRY"/>
    <property type="match status" value="1"/>
</dbReference>
<evidence type="ECO:0000313" key="7">
    <source>
        <dbReference type="EMBL" id="TRY58614.1"/>
    </source>
</evidence>
<comment type="caution">
    <text evidence="7">The sequence shown here is derived from an EMBL/GenBank/DDBJ whole genome shotgun (WGS) entry which is preliminary data.</text>
</comment>
<sequence>MPPKGTDQELCCPVCGQEHLSPESLPRNIKLKQIVEDYKANIKNGEGLSGADEINKEKTTNLKNSNDTNSVYKEERSQVETEVNEKSSRLDSVITSLREKLLLIDELVNKEKDREAAIKGSHVDLRKDVNSVMDEMEELIKAHRSTGMKLLEAELKQREDAAEKRLKVLSDAQKFLRTAELQVQSLLNETEDLSFSERVQEVEDQVSKVTIQDSLTDMELPGHLKEVCEKIEHQNNQLRLGLGSAQRALRVVLNPSEVTFDPETIHPNLVLSEDLKSLSFSVTKQQYPATPLRFTSFFQALSSQSFTQGEHLWHFQAEACSWVFAVCYSDLPRSGSASGLESSLGSWCLMYCDNLLRAYEQGKDMHLRRTPSLKKMEIRLSFSSGSLVFYSVSDVSREKTLLHTFNVNFTLPVFLAVRMMSGQPKAHISLN</sequence>
<dbReference type="SMART" id="SM00589">
    <property type="entry name" value="PRY"/>
    <property type="match status" value="1"/>
</dbReference>
<name>A0A553MZK5_9TELE</name>
<dbReference type="AlphaFoldDB" id="A0A553MZK5"/>
<dbReference type="STRING" id="623744.A0A553MZK5"/>
<gene>
    <name evidence="7" type="ORF">DNTS_007614</name>
</gene>
<dbReference type="GO" id="GO:0005737">
    <property type="term" value="C:cytoplasm"/>
    <property type="evidence" value="ECO:0007669"/>
    <property type="project" value="UniProtKB-ARBA"/>
</dbReference>
<dbReference type="EMBL" id="SRMA01027179">
    <property type="protein sequence ID" value="TRY58614.1"/>
    <property type="molecule type" value="Genomic_DNA"/>
</dbReference>
<dbReference type="GO" id="GO:0008270">
    <property type="term" value="F:zinc ion binding"/>
    <property type="evidence" value="ECO:0007669"/>
    <property type="project" value="UniProtKB-KW"/>
</dbReference>
<feature type="coiled-coil region" evidence="4">
    <location>
        <begin position="122"/>
        <end position="189"/>
    </location>
</feature>
<evidence type="ECO:0000256" key="4">
    <source>
        <dbReference type="SAM" id="Coils"/>
    </source>
</evidence>
<protein>
    <recommendedName>
        <fullName evidence="6">B30.2/SPRY domain-containing protein</fullName>
    </recommendedName>
</protein>
<feature type="compositionally biased region" description="Basic and acidic residues" evidence="5">
    <location>
        <begin position="72"/>
        <end position="84"/>
    </location>
</feature>
<dbReference type="InterPro" id="IPR013320">
    <property type="entry name" value="ConA-like_dom_sf"/>
</dbReference>
<keyword evidence="2" id="KW-0863">Zinc-finger</keyword>
<proteinExistence type="predicted"/>
<dbReference type="PROSITE" id="PS50188">
    <property type="entry name" value="B302_SPRY"/>
    <property type="match status" value="1"/>
</dbReference>
<dbReference type="PANTHER" id="PTHR25465">
    <property type="entry name" value="B-BOX DOMAIN CONTAINING"/>
    <property type="match status" value="1"/>
</dbReference>
<dbReference type="InterPro" id="IPR003879">
    <property type="entry name" value="Butyrophylin_SPRY"/>
</dbReference>
<evidence type="ECO:0000256" key="5">
    <source>
        <dbReference type="SAM" id="MobiDB-lite"/>
    </source>
</evidence>
<evidence type="ECO:0000256" key="1">
    <source>
        <dbReference type="ARBA" id="ARBA00022723"/>
    </source>
</evidence>
<keyword evidence="8" id="KW-1185">Reference proteome</keyword>
<keyword evidence="1" id="KW-0479">Metal-binding</keyword>
<evidence type="ECO:0000256" key="2">
    <source>
        <dbReference type="ARBA" id="ARBA00022771"/>
    </source>
</evidence>
<dbReference type="InterPro" id="IPR001870">
    <property type="entry name" value="B30.2/SPRY"/>
</dbReference>
<dbReference type="InterPro" id="IPR051051">
    <property type="entry name" value="E3_ubiq-ligase_TRIM/RNF"/>
</dbReference>
<dbReference type="OrthoDB" id="426657at2759"/>
<dbReference type="InterPro" id="IPR006574">
    <property type="entry name" value="PRY"/>
</dbReference>
<feature type="domain" description="B30.2/SPRY" evidence="6">
    <location>
        <begin position="238"/>
        <end position="431"/>
    </location>
</feature>
<organism evidence="7 8">
    <name type="scientific">Danionella cerebrum</name>
    <dbReference type="NCBI Taxonomy" id="2873325"/>
    <lineage>
        <taxon>Eukaryota</taxon>
        <taxon>Metazoa</taxon>
        <taxon>Chordata</taxon>
        <taxon>Craniata</taxon>
        <taxon>Vertebrata</taxon>
        <taxon>Euteleostomi</taxon>
        <taxon>Actinopterygii</taxon>
        <taxon>Neopterygii</taxon>
        <taxon>Teleostei</taxon>
        <taxon>Ostariophysi</taxon>
        <taxon>Cypriniformes</taxon>
        <taxon>Danionidae</taxon>
        <taxon>Danioninae</taxon>
        <taxon>Danionella</taxon>
    </lineage>
</organism>
<dbReference type="Gene3D" id="2.60.120.920">
    <property type="match status" value="1"/>
</dbReference>
<keyword evidence="3" id="KW-0862">Zinc</keyword>
<evidence type="ECO:0000313" key="8">
    <source>
        <dbReference type="Proteomes" id="UP000316079"/>
    </source>
</evidence>
<feature type="region of interest" description="Disordered" evidence="5">
    <location>
        <begin position="60"/>
        <end position="84"/>
    </location>
</feature>
<dbReference type="InterPro" id="IPR043136">
    <property type="entry name" value="B30.2/SPRY_sf"/>
</dbReference>
<dbReference type="SUPFAM" id="SSF49899">
    <property type="entry name" value="Concanavalin A-like lectins/glucanases"/>
    <property type="match status" value="1"/>
</dbReference>
<evidence type="ECO:0000256" key="3">
    <source>
        <dbReference type="ARBA" id="ARBA00022833"/>
    </source>
</evidence>